<evidence type="ECO:0000313" key="2">
    <source>
        <dbReference type="EMBL" id="GGB20437.1"/>
    </source>
</evidence>
<evidence type="ECO:0000313" key="3">
    <source>
        <dbReference type="Proteomes" id="UP000623067"/>
    </source>
</evidence>
<protein>
    <submittedName>
        <fullName evidence="2">Molybdopterin oxidoreductase</fullName>
    </submittedName>
</protein>
<keyword evidence="3" id="KW-1185">Reference proteome</keyword>
<proteinExistence type="predicted"/>
<organism evidence="2 3">
    <name type="scientific">Sphingomonas metalli</name>
    <dbReference type="NCBI Taxonomy" id="1779358"/>
    <lineage>
        <taxon>Bacteria</taxon>
        <taxon>Pseudomonadati</taxon>
        <taxon>Pseudomonadota</taxon>
        <taxon>Alphaproteobacteria</taxon>
        <taxon>Sphingomonadales</taxon>
        <taxon>Sphingomonadaceae</taxon>
        <taxon>Sphingomonas</taxon>
    </lineage>
</organism>
<dbReference type="AlphaFoldDB" id="A0A916SWX3"/>
<reference evidence="2" key="1">
    <citation type="journal article" date="2014" name="Int. J. Syst. Evol. Microbiol.">
        <title>Complete genome sequence of Corynebacterium casei LMG S-19264T (=DSM 44701T), isolated from a smear-ripened cheese.</title>
        <authorList>
            <consortium name="US DOE Joint Genome Institute (JGI-PGF)"/>
            <person name="Walter F."/>
            <person name="Albersmeier A."/>
            <person name="Kalinowski J."/>
            <person name="Ruckert C."/>
        </authorList>
    </citation>
    <scope>NUCLEOTIDE SEQUENCE</scope>
    <source>
        <strain evidence="2">CGMCC 1.15330</strain>
    </source>
</reference>
<dbReference type="RefSeq" id="WP_188657294.1">
    <property type="nucleotide sequence ID" value="NZ_BMIH01000001.1"/>
</dbReference>
<comment type="caution">
    <text evidence="2">The sequence shown here is derived from an EMBL/GenBank/DDBJ whole genome shotgun (WGS) entry which is preliminary data.</text>
</comment>
<dbReference type="Pfam" id="PF00174">
    <property type="entry name" value="Oxidored_molyb"/>
    <property type="match status" value="1"/>
</dbReference>
<dbReference type="Gene3D" id="3.90.420.10">
    <property type="entry name" value="Oxidoreductase, molybdopterin-binding domain"/>
    <property type="match status" value="1"/>
</dbReference>
<gene>
    <name evidence="2" type="ORF">GCM10011380_07510</name>
</gene>
<dbReference type="SUPFAM" id="SSF56524">
    <property type="entry name" value="Oxidoreductase molybdopterin-binding domain"/>
    <property type="match status" value="1"/>
</dbReference>
<dbReference type="PROSITE" id="PS51257">
    <property type="entry name" value="PROKAR_LIPOPROTEIN"/>
    <property type="match status" value="1"/>
</dbReference>
<dbReference type="PANTHER" id="PTHR43032">
    <property type="entry name" value="PROTEIN-METHIONINE-SULFOXIDE REDUCTASE"/>
    <property type="match status" value="1"/>
</dbReference>
<dbReference type="InterPro" id="IPR000572">
    <property type="entry name" value="OxRdtase_Mopterin-bd_dom"/>
</dbReference>
<evidence type="ECO:0000259" key="1">
    <source>
        <dbReference type="Pfam" id="PF00174"/>
    </source>
</evidence>
<feature type="domain" description="Oxidoreductase molybdopterin-binding" evidence="1">
    <location>
        <begin position="86"/>
        <end position="220"/>
    </location>
</feature>
<dbReference type="PANTHER" id="PTHR43032:SF2">
    <property type="entry name" value="BLL0505 PROTEIN"/>
    <property type="match status" value="1"/>
</dbReference>
<dbReference type="Proteomes" id="UP000623067">
    <property type="component" value="Unassembled WGS sequence"/>
</dbReference>
<accession>A0A916SWX3</accession>
<dbReference type="InterPro" id="IPR036374">
    <property type="entry name" value="OxRdtase_Mopterin-bd_sf"/>
</dbReference>
<name>A0A916SWX3_9SPHN</name>
<sequence>MIGRRGILTGGAGLLLAGCDRVVQIPAARRILFAGEDMQKGLQRALTDRAALAPEFRPEQMSPVFRSNGTRDPGTDAYRALADARFADWRLEVGGLVARPLRLSLADLRGMPNRSQITRHDCVEGWSAIGQWTGPMLGNVLKAAGVRPAARYIVFTCADLYGGAPYYESIDMVDAFHPQTILAWAMNGRPLDVAHGAPCRLRVERQLGYKHAKYLMRLDAVASLAGIGKGRGGYWEDNVDYDWYAGI</sequence>
<dbReference type="EMBL" id="BMIH01000001">
    <property type="protein sequence ID" value="GGB20437.1"/>
    <property type="molecule type" value="Genomic_DNA"/>
</dbReference>
<reference evidence="2" key="2">
    <citation type="submission" date="2020-09" db="EMBL/GenBank/DDBJ databases">
        <authorList>
            <person name="Sun Q."/>
            <person name="Zhou Y."/>
        </authorList>
    </citation>
    <scope>NUCLEOTIDE SEQUENCE</scope>
    <source>
        <strain evidence="2">CGMCC 1.15330</strain>
    </source>
</reference>